<dbReference type="EMBL" id="JAUEPS010000002">
    <property type="protein sequence ID" value="KAK0467987.1"/>
    <property type="molecule type" value="Genomic_DNA"/>
</dbReference>
<dbReference type="Proteomes" id="UP001175211">
    <property type="component" value="Unassembled WGS sequence"/>
</dbReference>
<evidence type="ECO:0000313" key="1">
    <source>
        <dbReference type="EMBL" id="KAK0467987.1"/>
    </source>
</evidence>
<comment type="caution">
    <text evidence="1">The sequence shown here is derived from an EMBL/GenBank/DDBJ whole genome shotgun (WGS) entry which is preliminary data.</text>
</comment>
<organism evidence="1 2">
    <name type="scientific">Armillaria tabescens</name>
    <name type="common">Ringless honey mushroom</name>
    <name type="synonym">Agaricus tabescens</name>
    <dbReference type="NCBI Taxonomy" id="1929756"/>
    <lineage>
        <taxon>Eukaryota</taxon>
        <taxon>Fungi</taxon>
        <taxon>Dikarya</taxon>
        <taxon>Basidiomycota</taxon>
        <taxon>Agaricomycotina</taxon>
        <taxon>Agaricomycetes</taxon>
        <taxon>Agaricomycetidae</taxon>
        <taxon>Agaricales</taxon>
        <taxon>Marasmiineae</taxon>
        <taxon>Physalacriaceae</taxon>
        <taxon>Desarmillaria</taxon>
    </lineage>
</organism>
<accession>A0AA39NLS7</accession>
<proteinExistence type="predicted"/>
<name>A0AA39NLS7_ARMTA</name>
<protein>
    <submittedName>
        <fullName evidence="1">Uncharacterized protein</fullName>
    </submittedName>
</protein>
<sequence length="195" mass="21736">MSRLRQLMVCIGSKFQPRSCRLPPNCSACLMRCFCGGIVVFVTSGLQWVDRNRCKTDDDACSVVRSLHELPFVTICKDRILVTEERLVGYKLMRLPAASAHISRYRNTCLSVCSVRNLDTYGRYQSFAATASRTKVISGSEGEPFFCSHIISCSVITTSNPRFSAFGGPLPYCRSICGLGVLLAKCLKRHLRSYV</sequence>
<dbReference type="GeneID" id="85365678"/>
<gene>
    <name evidence="1" type="ORF">EV420DRAFT_438566</name>
</gene>
<dbReference type="RefSeq" id="XP_060338262.1">
    <property type="nucleotide sequence ID" value="XM_060482130.1"/>
</dbReference>
<keyword evidence="2" id="KW-1185">Reference proteome</keyword>
<evidence type="ECO:0000313" key="2">
    <source>
        <dbReference type="Proteomes" id="UP001175211"/>
    </source>
</evidence>
<reference evidence="1" key="1">
    <citation type="submission" date="2023-06" db="EMBL/GenBank/DDBJ databases">
        <authorList>
            <consortium name="Lawrence Berkeley National Laboratory"/>
            <person name="Ahrendt S."/>
            <person name="Sahu N."/>
            <person name="Indic B."/>
            <person name="Wong-Bajracharya J."/>
            <person name="Merenyi Z."/>
            <person name="Ke H.-M."/>
            <person name="Monk M."/>
            <person name="Kocsube S."/>
            <person name="Drula E."/>
            <person name="Lipzen A."/>
            <person name="Balint B."/>
            <person name="Henrissat B."/>
            <person name="Andreopoulos B."/>
            <person name="Martin F.M."/>
            <person name="Harder C.B."/>
            <person name="Rigling D."/>
            <person name="Ford K.L."/>
            <person name="Foster G.D."/>
            <person name="Pangilinan J."/>
            <person name="Papanicolaou A."/>
            <person name="Barry K."/>
            <person name="LaButti K."/>
            <person name="Viragh M."/>
            <person name="Koriabine M."/>
            <person name="Yan M."/>
            <person name="Riley R."/>
            <person name="Champramary S."/>
            <person name="Plett K.L."/>
            <person name="Tsai I.J."/>
            <person name="Slot J."/>
            <person name="Sipos G."/>
            <person name="Plett J."/>
            <person name="Nagy L.G."/>
            <person name="Grigoriev I.V."/>
        </authorList>
    </citation>
    <scope>NUCLEOTIDE SEQUENCE</scope>
    <source>
        <strain evidence="1">CCBAS 213</strain>
    </source>
</reference>
<dbReference type="AlphaFoldDB" id="A0AA39NLS7"/>